<dbReference type="EMBL" id="RQJP01000003">
    <property type="protein sequence ID" value="RRB13394.1"/>
    <property type="molecule type" value="Genomic_DNA"/>
</dbReference>
<comment type="caution">
    <text evidence="2">The sequence shown here is derived from an EMBL/GenBank/DDBJ whole genome shotgun (WGS) entry which is preliminary data.</text>
</comment>
<reference evidence="2 3" key="1">
    <citation type="submission" date="2018-11" db="EMBL/GenBank/DDBJ databases">
        <authorList>
            <person name="Zhou Z."/>
            <person name="Wang G."/>
        </authorList>
    </citation>
    <scope>NUCLEOTIDE SEQUENCE [LARGE SCALE GENOMIC DNA]</scope>
    <source>
        <strain evidence="2 3">KCTC42998</strain>
    </source>
</reference>
<organism evidence="2 3">
    <name type="scientific">Larkinella knui</name>
    <dbReference type="NCBI Taxonomy" id="2025310"/>
    <lineage>
        <taxon>Bacteria</taxon>
        <taxon>Pseudomonadati</taxon>
        <taxon>Bacteroidota</taxon>
        <taxon>Cytophagia</taxon>
        <taxon>Cytophagales</taxon>
        <taxon>Spirosomataceae</taxon>
        <taxon>Larkinella</taxon>
    </lineage>
</organism>
<feature type="transmembrane region" description="Helical" evidence="1">
    <location>
        <begin position="20"/>
        <end position="43"/>
    </location>
</feature>
<evidence type="ECO:0000313" key="3">
    <source>
        <dbReference type="Proteomes" id="UP000274271"/>
    </source>
</evidence>
<sequence length="144" mass="17119">MWAFISPTGRMKKKRVWGLFLRKPTIGEWLIFGMSAILIFFVVSPVWPFKIYQVAGVVFCLGFVFLFIREAQSDNPRYFYKWLWALFGIVKVNVRIVDEIFTRQTWQLFDVVLLIVLLRSIHSYNAENGREPLFFRRSSRSLTQ</sequence>
<accession>A0A3P1CKG9</accession>
<name>A0A3P1CKG9_9BACT</name>
<keyword evidence="1" id="KW-1133">Transmembrane helix</keyword>
<keyword evidence="3" id="KW-1185">Reference proteome</keyword>
<keyword evidence="1" id="KW-0812">Transmembrane</keyword>
<dbReference type="Proteomes" id="UP000274271">
    <property type="component" value="Unassembled WGS sequence"/>
</dbReference>
<dbReference type="AlphaFoldDB" id="A0A3P1CKG9"/>
<proteinExistence type="predicted"/>
<dbReference type="OrthoDB" id="959170at2"/>
<evidence type="ECO:0000313" key="2">
    <source>
        <dbReference type="EMBL" id="RRB13394.1"/>
    </source>
</evidence>
<protein>
    <submittedName>
        <fullName evidence="2">Uncharacterized protein</fullName>
    </submittedName>
</protein>
<dbReference type="RefSeq" id="WP_124907293.1">
    <property type="nucleotide sequence ID" value="NZ_RQJP01000003.1"/>
</dbReference>
<evidence type="ECO:0000256" key="1">
    <source>
        <dbReference type="SAM" id="Phobius"/>
    </source>
</evidence>
<feature type="transmembrane region" description="Helical" evidence="1">
    <location>
        <begin position="49"/>
        <end position="68"/>
    </location>
</feature>
<gene>
    <name evidence="2" type="ORF">EHT87_14040</name>
</gene>
<keyword evidence="1" id="KW-0472">Membrane</keyword>